<dbReference type="Proteomes" id="UP001320706">
    <property type="component" value="Unassembled WGS sequence"/>
</dbReference>
<reference evidence="1" key="1">
    <citation type="submission" date="2024-02" db="EMBL/GenBank/DDBJ databases">
        <title>Metagenome Assembled Genome of Zalaria obscura JY119.</title>
        <authorList>
            <person name="Vighnesh L."/>
            <person name="Jagadeeshwari U."/>
            <person name="Venkata Ramana C."/>
            <person name="Sasikala C."/>
        </authorList>
    </citation>
    <scope>NUCLEOTIDE SEQUENCE</scope>
    <source>
        <strain evidence="1">JY119</strain>
    </source>
</reference>
<evidence type="ECO:0000313" key="2">
    <source>
        <dbReference type="Proteomes" id="UP001320706"/>
    </source>
</evidence>
<gene>
    <name evidence="1" type="ORF">M8818_003507</name>
</gene>
<comment type="caution">
    <text evidence="1">The sequence shown here is derived from an EMBL/GenBank/DDBJ whole genome shotgun (WGS) entry which is preliminary data.</text>
</comment>
<proteinExistence type="predicted"/>
<name>A0ACC3SEV8_9PEZI</name>
<evidence type="ECO:0000313" key="1">
    <source>
        <dbReference type="EMBL" id="KAK8210338.1"/>
    </source>
</evidence>
<organism evidence="1 2">
    <name type="scientific">Zalaria obscura</name>
    <dbReference type="NCBI Taxonomy" id="2024903"/>
    <lineage>
        <taxon>Eukaryota</taxon>
        <taxon>Fungi</taxon>
        <taxon>Dikarya</taxon>
        <taxon>Ascomycota</taxon>
        <taxon>Pezizomycotina</taxon>
        <taxon>Dothideomycetes</taxon>
        <taxon>Dothideomycetidae</taxon>
        <taxon>Dothideales</taxon>
        <taxon>Zalariaceae</taxon>
        <taxon>Zalaria</taxon>
    </lineage>
</organism>
<dbReference type="EMBL" id="JAMKPW020000015">
    <property type="protein sequence ID" value="KAK8210338.1"/>
    <property type="molecule type" value="Genomic_DNA"/>
</dbReference>
<protein>
    <submittedName>
        <fullName evidence="1">Uncharacterized protein</fullName>
    </submittedName>
</protein>
<keyword evidence="2" id="KW-1185">Reference proteome</keyword>
<accession>A0ACC3SEV8</accession>
<sequence length="206" mass="23340">MKRTSPRRHESSRHTSTTPHTPFTMGAGSSKLEQHVFAADSPVRFSQSVIDSLQNSPETDSTRSRNLELQVQARVTAELERIREQEAQHLEDMYNQLGSDSPSPSASEDQSSPSITEKITDALTPSSSKPERSHTSVSKEIQELKSKLEKRKHLDKMDPAVQSAKEGLVQCLRQNDRRPLDCWQEVENFKTEVAKLEKKFVDRAVR</sequence>